<dbReference type="PANTHER" id="PTHR19143">
    <property type="entry name" value="FIBRINOGEN/TENASCIN/ANGIOPOEITIN"/>
    <property type="match status" value="1"/>
</dbReference>
<proteinExistence type="predicted"/>
<protein>
    <submittedName>
        <fullName evidence="1">Uncharacterized protein</fullName>
    </submittedName>
</protein>
<dbReference type="Proteomes" id="UP000075840">
    <property type="component" value="Unassembled WGS sequence"/>
</dbReference>
<name>A0A182I5P7_ANOAR</name>
<evidence type="ECO:0000313" key="2">
    <source>
        <dbReference type="Proteomes" id="UP000075840"/>
    </source>
</evidence>
<dbReference type="Gene3D" id="3.90.215.10">
    <property type="entry name" value="Gamma Fibrinogen, chain A, domain 1"/>
    <property type="match status" value="1"/>
</dbReference>
<organism evidence="1 2">
    <name type="scientific">Anopheles arabiensis</name>
    <name type="common">Mosquito</name>
    <dbReference type="NCBI Taxonomy" id="7173"/>
    <lineage>
        <taxon>Eukaryota</taxon>
        <taxon>Metazoa</taxon>
        <taxon>Ecdysozoa</taxon>
        <taxon>Arthropoda</taxon>
        <taxon>Hexapoda</taxon>
        <taxon>Insecta</taxon>
        <taxon>Pterygota</taxon>
        <taxon>Neoptera</taxon>
        <taxon>Endopterygota</taxon>
        <taxon>Diptera</taxon>
        <taxon>Nematocera</taxon>
        <taxon>Culicoidea</taxon>
        <taxon>Culicidae</taxon>
        <taxon>Anophelinae</taxon>
        <taxon>Anopheles</taxon>
    </lineage>
</organism>
<dbReference type="EnsemblMetazoa" id="AARA008899-RA">
    <property type="protein sequence ID" value="AARA008899-PA"/>
    <property type="gene ID" value="AARA008899"/>
</dbReference>
<dbReference type="VEuPathDB" id="VectorBase:AARA008899"/>
<dbReference type="Pfam" id="PF00147">
    <property type="entry name" value="Fibrinogen_C"/>
    <property type="match status" value="1"/>
</dbReference>
<dbReference type="InterPro" id="IPR036056">
    <property type="entry name" value="Fibrinogen-like_C"/>
</dbReference>
<dbReference type="EMBL" id="APCN01003477">
    <property type="status" value="NOT_ANNOTATED_CDS"/>
    <property type="molecule type" value="Genomic_DNA"/>
</dbReference>
<dbReference type="VEuPathDB" id="VectorBase:AARA21_010379"/>
<dbReference type="AlphaFoldDB" id="A0A182I5P7"/>
<dbReference type="PROSITE" id="PS51406">
    <property type="entry name" value="FIBRINOGEN_C_2"/>
    <property type="match status" value="1"/>
</dbReference>
<dbReference type="SMART" id="SM00186">
    <property type="entry name" value="FBG"/>
    <property type="match status" value="1"/>
</dbReference>
<reference evidence="1" key="1">
    <citation type="submission" date="2022-08" db="UniProtKB">
        <authorList>
            <consortium name="EnsemblMetazoa"/>
        </authorList>
    </citation>
    <scope>IDENTIFICATION</scope>
    <source>
        <strain evidence="1">Dongola</strain>
    </source>
</reference>
<sequence>MSTKLLASIVLRGTNEAIQQAADVYDEPFLGYCKPSSFGGGTRLLVKLKDFTRKYVYARYSDFAIGSENEQYALKKLGSFNGAAEDAFQGQESNQFTARDRDNDALPGANCAINWAVACWYHDCGHSYLNGVYGNSDSQTWPVTNFNGMAYTRRMVRETYRAEHCHCYKLHYTLSDLYRAE</sequence>
<evidence type="ECO:0000313" key="1">
    <source>
        <dbReference type="EnsemblMetazoa" id="AARA008899-PA"/>
    </source>
</evidence>
<accession>A0A182I5P7</accession>
<dbReference type="PANTHER" id="PTHR19143:SF327">
    <property type="entry name" value="FI21813P1-RELATED"/>
    <property type="match status" value="1"/>
</dbReference>
<dbReference type="SUPFAM" id="SSF56496">
    <property type="entry name" value="Fibrinogen C-terminal domain-like"/>
    <property type="match status" value="1"/>
</dbReference>
<dbReference type="InterPro" id="IPR002181">
    <property type="entry name" value="Fibrinogen_a/b/g_C_dom"/>
</dbReference>
<dbReference type="InterPro" id="IPR050373">
    <property type="entry name" value="Fibrinogen_C-term_domain"/>
</dbReference>
<keyword evidence="2" id="KW-1185">Reference proteome</keyword>
<dbReference type="GO" id="GO:0005615">
    <property type="term" value="C:extracellular space"/>
    <property type="evidence" value="ECO:0007669"/>
    <property type="project" value="TreeGrafter"/>
</dbReference>
<dbReference type="InterPro" id="IPR014716">
    <property type="entry name" value="Fibrinogen_a/b/g_C_1"/>
</dbReference>